<protein>
    <submittedName>
        <fullName evidence="1">Uncharacterized protein</fullName>
    </submittedName>
</protein>
<dbReference type="Proteomes" id="UP000232688">
    <property type="component" value="Unassembled WGS sequence"/>
</dbReference>
<accession>A0A2I1EN53</accession>
<comment type="caution">
    <text evidence="1">The sequence shown here is derived from an EMBL/GenBank/DDBJ whole genome shotgun (WGS) entry which is preliminary data.</text>
</comment>
<reference evidence="1 2" key="1">
    <citation type="submission" date="2017-10" db="EMBL/GenBank/DDBJ databases">
        <title>Extensive intraspecific genome diversity in a model arbuscular mycorrhizal fungus.</title>
        <authorList>
            <person name="Chen E.C.H."/>
            <person name="Morin E."/>
            <person name="Baudet D."/>
            <person name="Noel J."/>
            <person name="Ndikumana S."/>
            <person name="Charron P."/>
            <person name="St-Onge C."/>
            <person name="Giorgi J."/>
            <person name="Grigoriev I.V."/>
            <person name="Roux C."/>
            <person name="Martin F.M."/>
            <person name="Corradi N."/>
        </authorList>
    </citation>
    <scope>NUCLEOTIDE SEQUENCE [LARGE SCALE GENOMIC DNA]</scope>
    <source>
        <strain evidence="1 2">A1</strain>
    </source>
</reference>
<dbReference type="AlphaFoldDB" id="A0A2I1EN53"/>
<dbReference type="EMBL" id="LLXH01000344">
    <property type="protein sequence ID" value="PKC68229.1"/>
    <property type="molecule type" value="Genomic_DNA"/>
</dbReference>
<reference evidence="1 2" key="2">
    <citation type="submission" date="2017-10" db="EMBL/GenBank/DDBJ databases">
        <title>Genome analyses suggest a sexual origin of heterokaryosis in a supposedly ancient asexual fungus.</title>
        <authorList>
            <person name="Corradi N."/>
            <person name="Sedzielewska K."/>
            <person name="Noel J."/>
            <person name="Charron P."/>
            <person name="Farinelli L."/>
            <person name="Marton T."/>
            <person name="Kruger M."/>
            <person name="Pelin A."/>
            <person name="Brachmann A."/>
            <person name="Corradi N."/>
        </authorList>
    </citation>
    <scope>NUCLEOTIDE SEQUENCE [LARGE SCALE GENOMIC DNA]</scope>
    <source>
        <strain evidence="1 2">A1</strain>
    </source>
</reference>
<proteinExistence type="predicted"/>
<gene>
    <name evidence="1" type="ORF">RhiirA1_393074</name>
</gene>
<dbReference type="VEuPathDB" id="FungiDB:RhiirA1_393074"/>
<sequence length="100" mass="11426">MVYLLSFKVFSLLGLLLSTWFMVVCGLGVWVYLLSIKSSLIRPFLGPFFTSSFRYVYLLSVKIFSLLGLLLDPFSLHLPLGTKVFSLLGFLLDPYLYVFL</sequence>
<organism evidence="1 2">
    <name type="scientific">Rhizophagus irregularis</name>
    <dbReference type="NCBI Taxonomy" id="588596"/>
    <lineage>
        <taxon>Eukaryota</taxon>
        <taxon>Fungi</taxon>
        <taxon>Fungi incertae sedis</taxon>
        <taxon>Mucoromycota</taxon>
        <taxon>Glomeromycotina</taxon>
        <taxon>Glomeromycetes</taxon>
        <taxon>Glomerales</taxon>
        <taxon>Glomeraceae</taxon>
        <taxon>Rhizophagus</taxon>
    </lineage>
</organism>
<evidence type="ECO:0000313" key="2">
    <source>
        <dbReference type="Proteomes" id="UP000232688"/>
    </source>
</evidence>
<evidence type="ECO:0000313" key="1">
    <source>
        <dbReference type="EMBL" id="PKC68229.1"/>
    </source>
</evidence>
<name>A0A2I1EN53_9GLOM</name>